<feature type="non-terminal residue" evidence="1">
    <location>
        <position position="1"/>
    </location>
</feature>
<name>X1GVC3_9ZZZZ</name>
<accession>X1GVC3</accession>
<protein>
    <submittedName>
        <fullName evidence="1">Uncharacterized protein</fullName>
    </submittedName>
</protein>
<sequence>IGLSGNWDDFVFHFLLLSKIYDKYIMTVQATHLYPIYVS</sequence>
<evidence type="ECO:0000313" key="1">
    <source>
        <dbReference type="EMBL" id="GAH48820.1"/>
    </source>
</evidence>
<dbReference type="AlphaFoldDB" id="X1GVC3"/>
<reference evidence="1" key="1">
    <citation type="journal article" date="2014" name="Front. Microbiol.">
        <title>High frequency of phylogenetically diverse reductive dehalogenase-homologous genes in deep subseafloor sedimentary metagenomes.</title>
        <authorList>
            <person name="Kawai M."/>
            <person name="Futagami T."/>
            <person name="Toyoda A."/>
            <person name="Takaki Y."/>
            <person name="Nishi S."/>
            <person name="Hori S."/>
            <person name="Arai W."/>
            <person name="Tsubouchi T."/>
            <person name="Morono Y."/>
            <person name="Uchiyama I."/>
            <person name="Ito T."/>
            <person name="Fujiyama A."/>
            <person name="Inagaki F."/>
            <person name="Takami H."/>
        </authorList>
    </citation>
    <scope>NUCLEOTIDE SEQUENCE</scope>
    <source>
        <strain evidence="1">Expedition CK06-06</strain>
    </source>
</reference>
<gene>
    <name evidence="1" type="ORF">S03H2_33510</name>
</gene>
<comment type="caution">
    <text evidence="1">The sequence shown here is derived from an EMBL/GenBank/DDBJ whole genome shotgun (WGS) entry which is preliminary data.</text>
</comment>
<proteinExistence type="predicted"/>
<dbReference type="EMBL" id="BARU01020398">
    <property type="protein sequence ID" value="GAH48820.1"/>
    <property type="molecule type" value="Genomic_DNA"/>
</dbReference>
<organism evidence="1">
    <name type="scientific">marine sediment metagenome</name>
    <dbReference type="NCBI Taxonomy" id="412755"/>
    <lineage>
        <taxon>unclassified sequences</taxon>
        <taxon>metagenomes</taxon>
        <taxon>ecological metagenomes</taxon>
    </lineage>
</organism>